<dbReference type="InterPro" id="IPR004358">
    <property type="entry name" value="Sig_transdc_His_kin-like_C"/>
</dbReference>
<dbReference type="InterPro" id="IPR011006">
    <property type="entry name" value="CheY-like_superfamily"/>
</dbReference>
<dbReference type="InterPro" id="IPR000700">
    <property type="entry name" value="PAS-assoc_C"/>
</dbReference>
<dbReference type="Pfam" id="PF00512">
    <property type="entry name" value="HisKA"/>
    <property type="match status" value="1"/>
</dbReference>
<evidence type="ECO:0000259" key="16">
    <source>
        <dbReference type="PROSITE" id="PS50113"/>
    </source>
</evidence>
<dbReference type="InterPro" id="IPR003594">
    <property type="entry name" value="HATPase_dom"/>
</dbReference>
<dbReference type="InterPro" id="IPR013655">
    <property type="entry name" value="PAS_fold_3"/>
</dbReference>
<dbReference type="SMART" id="SM00387">
    <property type="entry name" value="HATPase_c"/>
    <property type="match status" value="1"/>
</dbReference>
<gene>
    <name evidence="17" type="ORF">MettiDRAFT_1662</name>
</gene>
<evidence type="ECO:0000256" key="12">
    <source>
        <dbReference type="PROSITE-ProRule" id="PRU00169"/>
    </source>
</evidence>
<dbReference type="GO" id="GO:0009927">
    <property type="term" value="F:histidine phosphotransfer kinase activity"/>
    <property type="evidence" value="ECO:0007669"/>
    <property type="project" value="TreeGrafter"/>
</dbReference>
<dbReference type="EMBL" id="AZAJ01000001">
    <property type="protein sequence ID" value="ETA68208.1"/>
    <property type="molecule type" value="Genomic_DNA"/>
</dbReference>
<dbReference type="InterPro" id="IPR005467">
    <property type="entry name" value="His_kinase_dom"/>
</dbReference>
<evidence type="ECO:0000256" key="3">
    <source>
        <dbReference type="ARBA" id="ARBA00012438"/>
    </source>
</evidence>
<evidence type="ECO:0000256" key="9">
    <source>
        <dbReference type="ARBA" id="ARBA00022840"/>
    </source>
</evidence>
<dbReference type="GO" id="GO:0005886">
    <property type="term" value="C:plasma membrane"/>
    <property type="evidence" value="ECO:0007669"/>
    <property type="project" value="UniProtKB-SubCell"/>
</dbReference>
<dbReference type="Gene3D" id="3.30.565.10">
    <property type="entry name" value="Histidine kinase-like ATPase, C-terminal domain"/>
    <property type="match status" value="1"/>
</dbReference>
<feature type="domain" description="PAS" evidence="15">
    <location>
        <begin position="280"/>
        <end position="351"/>
    </location>
</feature>
<evidence type="ECO:0000256" key="1">
    <source>
        <dbReference type="ARBA" id="ARBA00000085"/>
    </source>
</evidence>
<evidence type="ECO:0000256" key="4">
    <source>
        <dbReference type="ARBA" id="ARBA00022475"/>
    </source>
</evidence>
<comment type="catalytic activity">
    <reaction evidence="1">
        <text>ATP + protein L-histidine = ADP + protein N-phospho-L-histidine.</text>
        <dbReference type="EC" id="2.7.13.3"/>
    </reaction>
</comment>
<keyword evidence="4" id="KW-1003">Cell membrane</keyword>
<dbReference type="InterPro" id="IPR001610">
    <property type="entry name" value="PAC"/>
</dbReference>
<protein>
    <recommendedName>
        <fullName evidence="3">histidine kinase</fullName>
        <ecNumber evidence="3">2.7.13.3</ecNumber>
    </recommendedName>
</protein>
<evidence type="ECO:0000256" key="2">
    <source>
        <dbReference type="ARBA" id="ARBA00004236"/>
    </source>
</evidence>
<feature type="domain" description="Response regulatory" evidence="14">
    <location>
        <begin position="4"/>
        <end position="119"/>
    </location>
</feature>
<evidence type="ECO:0000256" key="8">
    <source>
        <dbReference type="ARBA" id="ARBA00022777"/>
    </source>
</evidence>
<keyword evidence="7" id="KW-0547">Nucleotide-binding</keyword>
<keyword evidence="5 12" id="KW-0597">Phosphoprotein</keyword>
<dbReference type="Gene3D" id="1.10.287.130">
    <property type="match status" value="1"/>
</dbReference>
<dbReference type="GO" id="GO:0000155">
    <property type="term" value="F:phosphorelay sensor kinase activity"/>
    <property type="evidence" value="ECO:0007669"/>
    <property type="project" value="InterPro"/>
</dbReference>
<feature type="domain" description="Histidine kinase" evidence="13">
    <location>
        <begin position="417"/>
        <end position="636"/>
    </location>
</feature>
<dbReference type="InterPro" id="IPR013767">
    <property type="entry name" value="PAS_fold"/>
</dbReference>
<keyword evidence="8" id="KW-0418">Kinase</keyword>
<dbReference type="CDD" id="cd16922">
    <property type="entry name" value="HATPase_EvgS-ArcB-TorS-like"/>
    <property type="match status" value="1"/>
</dbReference>
<dbReference type="InterPro" id="IPR036097">
    <property type="entry name" value="HisK_dim/P_sf"/>
</dbReference>
<dbReference type="GO" id="GO:0005524">
    <property type="term" value="F:ATP binding"/>
    <property type="evidence" value="ECO:0007669"/>
    <property type="project" value="UniProtKB-KW"/>
</dbReference>
<dbReference type="InterPro" id="IPR001789">
    <property type="entry name" value="Sig_transdc_resp-reg_receiver"/>
</dbReference>
<evidence type="ECO:0000256" key="7">
    <source>
        <dbReference type="ARBA" id="ARBA00022741"/>
    </source>
</evidence>
<dbReference type="SUPFAM" id="SSF52172">
    <property type="entry name" value="CheY-like"/>
    <property type="match status" value="1"/>
</dbReference>
<dbReference type="SMART" id="SM00388">
    <property type="entry name" value="HisKA"/>
    <property type="match status" value="1"/>
</dbReference>
<name>W9DRA1_METTI</name>
<dbReference type="EC" id="2.7.13.3" evidence="3"/>
<keyword evidence="11" id="KW-0472">Membrane</keyword>
<dbReference type="PRINTS" id="PR00344">
    <property type="entry name" value="BCTRLSENSOR"/>
</dbReference>
<dbReference type="FunFam" id="3.30.565.10:FF:000023">
    <property type="entry name" value="PAS domain-containing sensor histidine kinase"/>
    <property type="match status" value="1"/>
</dbReference>
<dbReference type="Proteomes" id="UP000019483">
    <property type="component" value="Unassembled WGS sequence"/>
</dbReference>
<evidence type="ECO:0000259" key="14">
    <source>
        <dbReference type="PROSITE" id="PS50110"/>
    </source>
</evidence>
<evidence type="ECO:0000313" key="18">
    <source>
        <dbReference type="Proteomes" id="UP000019483"/>
    </source>
</evidence>
<dbReference type="InterPro" id="IPR003661">
    <property type="entry name" value="HisK_dim/P_dom"/>
</dbReference>
<proteinExistence type="predicted"/>
<dbReference type="SUPFAM" id="SSF55785">
    <property type="entry name" value="PYP-like sensor domain (PAS domain)"/>
    <property type="match status" value="2"/>
</dbReference>
<sequence>MKHVIFNIRNGSDKRSSFTNIIKKYFDVVEVNPCNSIMAELDTLIPDLIAIDVSSCKQDAYQISQQVKFSGKYYFIPLVFVDSDFSIEDKARLIESGADGYLEEPFYMDTTISYLEALISKGQSQKKLFSSQAKNQVQKSNFAIHEPESFYCDDDSLFKDTSQQSAVGIFYTTMEGDLLKVNARFCEIVGYTQEELLSIKSMDITYPDESETEAKMLKKMLDGDIDSFEIEKRYIHKSGYFVHALVHVDIVYNSKDVPYYISSVLDITDIRTSQQRLKRSEEKYRTYVDNSPHPIFVTDIFGMVLDVNPAACSHTEYSAEELMGMNILDLCNQESMSETTDYFLRVETEGEASGEFLFTKKDGTDFYMQIEAVMLNGNKLLALCVDTTVRNLSEKMLMDAKVLAEYASNSKSEFLANISHELRTPLDIIIGYTDVLLNELSDKLNEEQLKYFCRINEAGSNLLETVNSLIYVAEIEAGNCELDIINFDLKPMVAELENIFRPMASKKNVMIEFEIGTGLECIFADDSKFNAILHNLIENAIKFNREGGSVKIIFEDAGNDIRVQVIDTGIGILEDKQEIFFEPFVQLDWSHARRYSGVGIGLSLVKGLVEMHGGKISLVSKVGEGTTVTFTIPQKL</sequence>
<dbReference type="PROSITE" id="PS50113">
    <property type="entry name" value="PAC"/>
    <property type="match status" value="1"/>
</dbReference>
<feature type="domain" description="PAS" evidence="15">
    <location>
        <begin position="154"/>
        <end position="224"/>
    </location>
</feature>
<keyword evidence="10" id="KW-0902">Two-component regulatory system</keyword>
<evidence type="ECO:0000256" key="10">
    <source>
        <dbReference type="ARBA" id="ARBA00023012"/>
    </source>
</evidence>
<dbReference type="PROSITE" id="PS50110">
    <property type="entry name" value="RESPONSE_REGULATORY"/>
    <property type="match status" value="1"/>
</dbReference>
<dbReference type="GO" id="GO:0006355">
    <property type="term" value="P:regulation of DNA-templated transcription"/>
    <property type="evidence" value="ECO:0007669"/>
    <property type="project" value="InterPro"/>
</dbReference>
<evidence type="ECO:0000256" key="6">
    <source>
        <dbReference type="ARBA" id="ARBA00022679"/>
    </source>
</evidence>
<evidence type="ECO:0000256" key="11">
    <source>
        <dbReference type="ARBA" id="ARBA00023136"/>
    </source>
</evidence>
<dbReference type="STRING" id="1090322.MettiDRAFT_1662"/>
<keyword evidence="18" id="KW-1185">Reference proteome</keyword>
<dbReference type="Pfam" id="PF02518">
    <property type="entry name" value="HATPase_c"/>
    <property type="match status" value="1"/>
</dbReference>
<dbReference type="PROSITE" id="PS50109">
    <property type="entry name" value="HIS_KIN"/>
    <property type="match status" value="1"/>
</dbReference>
<comment type="caution">
    <text evidence="17">The sequence shown here is derived from an EMBL/GenBank/DDBJ whole genome shotgun (WGS) entry which is preliminary data.</text>
</comment>
<feature type="modified residue" description="4-aspartylphosphate" evidence="12">
    <location>
        <position position="52"/>
    </location>
</feature>
<evidence type="ECO:0000259" key="15">
    <source>
        <dbReference type="PROSITE" id="PS50112"/>
    </source>
</evidence>
<dbReference type="PROSITE" id="PS50112">
    <property type="entry name" value="PAS"/>
    <property type="match status" value="2"/>
</dbReference>
<dbReference type="PANTHER" id="PTHR43047">
    <property type="entry name" value="TWO-COMPONENT HISTIDINE PROTEIN KINASE"/>
    <property type="match status" value="1"/>
</dbReference>
<dbReference type="PANTHER" id="PTHR43047:SF72">
    <property type="entry name" value="OSMOSENSING HISTIDINE PROTEIN KINASE SLN1"/>
    <property type="match status" value="1"/>
</dbReference>
<dbReference type="NCBIfam" id="TIGR00229">
    <property type="entry name" value="sensory_box"/>
    <property type="match status" value="2"/>
</dbReference>
<dbReference type="InterPro" id="IPR036890">
    <property type="entry name" value="HATPase_C_sf"/>
</dbReference>
<dbReference type="Pfam" id="PF00989">
    <property type="entry name" value="PAS"/>
    <property type="match status" value="1"/>
</dbReference>
<evidence type="ECO:0000313" key="17">
    <source>
        <dbReference type="EMBL" id="ETA68208.1"/>
    </source>
</evidence>
<dbReference type="Gene3D" id="3.30.450.20">
    <property type="entry name" value="PAS domain"/>
    <property type="match status" value="2"/>
</dbReference>
<dbReference type="Pfam" id="PF08447">
    <property type="entry name" value="PAS_3"/>
    <property type="match status" value="1"/>
</dbReference>
<dbReference type="CDD" id="cd00130">
    <property type="entry name" value="PAS"/>
    <property type="match status" value="2"/>
</dbReference>
<reference evidence="17 18" key="1">
    <citation type="submission" date="2013-08" db="EMBL/GenBank/DDBJ databases">
        <authorList>
            <consortium name="DOE Joint Genome Institute"/>
            <person name="Eisen J."/>
            <person name="Huntemann M."/>
            <person name="Han J."/>
            <person name="Chen A."/>
            <person name="Kyrpides N."/>
            <person name="Mavromatis K."/>
            <person name="Markowitz V."/>
            <person name="Palaniappan K."/>
            <person name="Ivanova N."/>
            <person name="Schaumberg A."/>
            <person name="Pati A."/>
            <person name="Liolios K."/>
            <person name="Nordberg H.P."/>
            <person name="Cantor M.N."/>
            <person name="Hua S.X."/>
            <person name="Woyke T."/>
        </authorList>
    </citation>
    <scope>NUCLEOTIDE SEQUENCE [LARGE SCALE GENOMIC DNA]</scope>
    <source>
        <strain evidence="17 18">DSM 2278</strain>
    </source>
</reference>
<accession>W9DRA1</accession>
<dbReference type="SMART" id="SM00086">
    <property type="entry name" value="PAC"/>
    <property type="match status" value="2"/>
</dbReference>
<organism evidence="17 18">
    <name type="scientific">Methanolobus tindarius DSM 2278</name>
    <dbReference type="NCBI Taxonomy" id="1090322"/>
    <lineage>
        <taxon>Archaea</taxon>
        <taxon>Methanobacteriati</taxon>
        <taxon>Methanobacteriota</taxon>
        <taxon>Stenosarchaea group</taxon>
        <taxon>Methanomicrobia</taxon>
        <taxon>Methanosarcinales</taxon>
        <taxon>Methanosarcinaceae</taxon>
        <taxon>Methanolobus</taxon>
    </lineage>
</organism>
<dbReference type="SMART" id="SM00091">
    <property type="entry name" value="PAS"/>
    <property type="match status" value="2"/>
</dbReference>
<keyword evidence="6" id="KW-0808">Transferase</keyword>
<dbReference type="InterPro" id="IPR000014">
    <property type="entry name" value="PAS"/>
</dbReference>
<feature type="domain" description="PAC" evidence="16">
    <location>
        <begin position="228"/>
        <end position="279"/>
    </location>
</feature>
<dbReference type="SUPFAM" id="SSF47384">
    <property type="entry name" value="Homodimeric domain of signal transducing histidine kinase"/>
    <property type="match status" value="1"/>
</dbReference>
<comment type="subcellular location">
    <subcellularLocation>
        <location evidence="2">Cell membrane</location>
    </subcellularLocation>
</comment>
<dbReference type="InterPro" id="IPR035965">
    <property type="entry name" value="PAS-like_dom_sf"/>
</dbReference>
<dbReference type="Gene3D" id="3.40.50.2300">
    <property type="match status" value="1"/>
</dbReference>
<dbReference type="AlphaFoldDB" id="W9DRA1"/>
<evidence type="ECO:0000259" key="13">
    <source>
        <dbReference type="PROSITE" id="PS50109"/>
    </source>
</evidence>
<evidence type="ECO:0000256" key="5">
    <source>
        <dbReference type="ARBA" id="ARBA00022553"/>
    </source>
</evidence>
<dbReference type="SUPFAM" id="SSF55874">
    <property type="entry name" value="ATPase domain of HSP90 chaperone/DNA topoisomerase II/histidine kinase"/>
    <property type="match status" value="1"/>
</dbReference>
<dbReference type="CDD" id="cd00082">
    <property type="entry name" value="HisKA"/>
    <property type="match status" value="1"/>
</dbReference>
<keyword evidence="9" id="KW-0067">ATP-binding</keyword>